<protein>
    <submittedName>
        <fullName evidence="2">Uncharacterized protein</fullName>
    </submittedName>
</protein>
<keyword evidence="1" id="KW-1133">Transmembrane helix</keyword>
<accession>A0AAD9N7J0</accession>
<proteinExistence type="predicted"/>
<feature type="transmembrane region" description="Helical" evidence="1">
    <location>
        <begin position="126"/>
        <end position="147"/>
    </location>
</feature>
<keyword evidence="3" id="KW-1185">Reference proteome</keyword>
<evidence type="ECO:0000313" key="3">
    <source>
        <dbReference type="Proteomes" id="UP001208570"/>
    </source>
</evidence>
<name>A0AAD9N7J0_9ANNE</name>
<dbReference type="EMBL" id="JAODUP010000147">
    <property type="protein sequence ID" value="KAK2159730.1"/>
    <property type="molecule type" value="Genomic_DNA"/>
</dbReference>
<dbReference type="AlphaFoldDB" id="A0AAD9N7J0"/>
<organism evidence="2 3">
    <name type="scientific">Paralvinella palmiformis</name>
    <dbReference type="NCBI Taxonomy" id="53620"/>
    <lineage>
        <taxon>Eukaryota</taxon>
        <taxon>Metazoa</taxon>
        <taxon>Spiralia</taxon>
        <taxon>Lophotrochozoa</taxon>
        <taxon>Annelida</taxon>
        <taxon>Polychaeta</taxon>
        <taxon>Sedentaria</taxon>
        <taxon>Canalipalpata</taxon>
        <taxon>Terebellida</taxon>
        <taxon>Terebelliformia</taxon>
        <taxon>Alvinellidae</taxon>
        <taxon>Paralvinella</taxon>
    </lineage>
</organism>
<comment type="caution">
    <text evidence="2">The sequence shown here is derived from an EMBL/GenBank/DDBJ whole genome shotgun (WGS) entry which is preliminary data.</text>
</comment>
<dbReference type="Proteomes" id="UP001208570">
    <property type="component" value="Unassembled WGS sequence"/>
</dbReference>
<evidence type="ECO:0000313" key="2">
    <source>
        <dbReference type="EMBL" id="KAK2159730.1"/>
    </source>
</evidence>
<sequence>MAKPDPDASHNVHPDRYCGCQKNSFGERRTHEQIDDQGLTVVQMNIPLCNSDDDNDHHHDQDIDCGGDDDDVVVRDNDLLVNSSSPRYGDKATDLGNNVSFQIRSLTTRINDDRGRCGLTNTQERAILVGFLIGLSLGLLYVSWALISRHFHNRTNGDDVNPVLLDVSERYNDSSLPASILDDVSQKDSIIATIRRPLFIAVLTQKKFLSTRGAACNLTWARSSYVTDVEFFTEENEPSMSSLRHGNIVTYLTGNIDCVVDE</sequence>
<gene>
    <name evidence="2" type="ORF">LSH36_147g02008</name>
</gene>
<reference evidence="2" key="1">
    <citation type="journal article" date="2023" name="Mol. Biol. Evol.">
        <title>Third-Generation Sequencing Reveals the Adaptive Role of the Epigenome in Three Deep-Sea Polychaetes.</title>
        <authorList>
            <person name="Perez M."/>
            <person name="Aroh O."/>
            <person name="Sun Y."/>
            <person name="Lan Y."/>
            <person name="Juniper S.K."/>
            <person name="Young C.R."/>
            <person name="Angers B."/>
            <person name="Qian P.Y."/>
        </authorList>
    </citation>
    <scope>NUCLEOTIDE SEQUENCE</scope>
    <source>
        <strain evidence="2">P08H-3</strain>
    </source>
</reference>
<evidence type="ECO:0000256" key="1">
    <source>
        <dbReference type="SAM" id="Phobius"/>
    </source>
</evidence>
<keyword evidence="1" id="KW-0472">Membrane</keyword>
<keyword evidence="1" id="KW-0812">Transmembrane</keyword>